<protein>
    <submittedName>
        <fullName evidence="6">Integrator complex subunit 4</fullName>
    </submittedName>
</protein>
<dbReference type="InterPro" id="IPR056235">
    <property type="entry name" value="INTS4_8HBD"/>
</dbReference>
<feature type="domain" description="INTS4 8 helical bundle" evidence="3">
    <location>
        <begin position="710"/>
        <end position="914"/>
    </location>
</feature>
<organism evidence="5 6">
    <name type="scientific">Hyalella azteca</name>
    <name type="common">Amphipod</name>
    <dbReference type="NCBI Taxonomy" id="294128"/>
    <lineage>
        <taxon>Eukaryota</taxon>
        <taxon>Metazoa</taxon>
        <taxon>Ecdysozoa</taxon>
        <taxon>Arthropoda</taxon>
        <taxon>Crustacea</taxon>
        <taxon>Multicrustacea</taxon>
        <taxon>Malacostraca</taxon>
        <taxon>Eumalacostraca</taxon>
        <taxon>Peracarida</taxon>
        <taxon>Amphipoda</taxon>
        <taxon>Senticaudata</taxon>
        <taxon>Talitrida</taxon>
        <taxon>Talitroidea</taxon>
        <taxon>Hyalellidae</taxon>
        <taxon>Hyalella</taxon>
    </lineage>
</organism>
<dbReference type="OrthoDB" id="18190at2759"/>
<dbReference type="CTD" id="92105"/>
<reference evidence="6" key="1">
    <citation type="submission" date="2025-08" db="UniProtKB">
        <authorList>
            <consortium name="RefSeq"/>
        </authorList>
    </citation>
    <scope>IDENTIFICATION</scope>
    <source>
        <tissue evidence="6">Whole organism</tissue>
    </source>
</reference>
<evidence type="ECO:0000313" key="5">
    <source>
        <dbReference type="Proteomes" id="UP000694843"/>
    </source>
</evidence>
<gene>
    <name evidence="6" type="primary">LOC108673357</name>
</gene>
<dbReference type="KEGG" id="hazt:108673357"/>
<dbReference type="GO" id="GO:0032039">
    <property type="term" value="C:integrator complex"/>
    <property type="evidence" value="ECO:0007669"/>
    <property type="project" value="TreeGrafter"/>
</dbReference>
<dbReference type="Gene3D" id="1.25.10.10">
    <property type="entry name" value="Leucine-rich Repeat Variant"/>
    <property type="match status" value="1"/>
</dbReference>
<dbReference type="SUPFAM" id="SSF48371">
    <property type="entry name" value="ARM repeat"/>
    <property type="match status" value="1"/>
</dbReference>
<keyword evidence="2" id="KW-0539">Nucleus</keyword>
<dbReference type="PANTHER" id="PTHR20938">
    <property type="entry name" value="INTEGRATOR COMPLEX SUBUNIT 4"/>
    <property type="match status" value="1"/>
</dbReference>
<proteinExistence type="predicted"/>
<comment type="subcellular location">
    <subcellularLocation>
        <location evidence="1">Nucleus</location>
    </subcellularLocation>
</comment>
<dbReference type="Pfam" id="PF25458">
    <property type="entry name" value="INTS4_C"/>
    <property type="match status" value="1"/>
</dbReference>
<evidence type="ECO:0000259" key="3">
    <source>
        <dbReference type="Pfam" id="PF24493"/>
    </source>
</evidence>
<dbReference type="InterPro" id="IPR016024">
    <property type="entry name" value="ARM-type_fold"/>
</dbReference>
<evidence type="ECO:0000259" key="4">
    <source>
        <dbReference type="Pfam" id="PF25458"/>
    </source>
</evidence>
<dbReference type="Pfam" id="PF24493">
    <property type="entry name" value="INTS4_8HBD"/>
    <property type="match status" value="1"/>
</dbReference>
<accession>A0A8B7NUL0</accession>
<evidence type="ECO:0000256" key="2">
    <source>
        <dbReference type="ARBA" id="ARBA00023242"/>
    </source>
</evidence>
<dbReference type="InterPro" id="IPR011989">
    <property type="entry name" value="ARM-like"/>
</dbReference>
<feature type="domain" description="Integrator complex subunit 4/Protein SIEL C-terminal Ig-like" evidence="4">
    <location>
        <begin position="927"/>
        <end position="1049"/>
    </location>
</feature>
<dbReference type="RefSeq" id="XP_018016661.1">
    <property type="nucleotide sequence ID" value="XM_018161172.2"/>
</dbReference>
<dbReference type="InterPro" id="IPR057412">
    <property type="entry name" value="INTS4_C"/>
</dbReference>
<evidence type="ECO:0000256" key="1">
    <source>
        <dbReference type="ARBA" id="ARBA00004123"/>
    </source>
</evidence>
<evidence type="ECO:0000313" key="6">
    <source>
        <dbReference type="RefSeq" id="XP_018016661.1"/>
    </source>
</evidence>
<dbReference type="PANTHER" id="PTHR20938:SF0">
    <property type="entry name" value="INTEGRATOR COMPLEX SUBUNIT 4"/>
    <property type="match status" value="1"/>
</dbReference>
<dbReference type="GO" id="GO:0016180">
    <property type="term" value="P:snRNA processing"/>
    <property type="evidence" value="ECO:0007669"/>
    <property type="project" value="TreeGrafter"/>
</dbReference>
<dbReference type="OMA" id="VCHAIND"/>
<sequence>MATHVKKRALAEYAQTVEEGPRPAKTLVLPGRVPSKLHSAELLLQQTLAEWTPACLLDTSNTCVLAGLLTLHYAVPLNMDIQHEAVEALLSLLQRLASSTESEQVEDEDLTISVVGESPACPVSTQDVLAQVVAVLPKVITTAIAGEKFKEQLANSAVDCLCQCMSVWLQKEHHRQILVSQTLPTSNNLSAASPCNRVLSLAVRAATSLALLTPLMETPVANTTAALKSSRHQVLKVALAGLATHQHHFVKVSCLEAAGRLCGSVGRPGGQEENIPERTSRLGLQKDRAHGQPSTSMEVINALLCHASHHDNRVRTAAYKAMMSCEDAGVRLPTEAYTAVCEALDDDYQCVREAAIDLIKTIAVNDGNRLVPTSSSEEEPERLADHAFFRICGCMNDISVRVRVSAARALSSIPGVSQNVLLQTLDKKLFSNMRRKLSYHERQAALVSSGQWSSGRAWGDDTVRETLSAEHTSLTHSAGAFVHGLEDECLEVRSASLDALSVLAEGSEIFANQCLDFLVDMFNDEIEDVRLKAVQVLQRIVQHIKLQEDQLDEILHALKDSWQCIRENVHTLIGSCCLATTACLLATVNALMDNIRRYPQDVPSIQRCMVSMGCRQASLVAGLVPQLLLTHPYFDAVEPSLHQPHYICKLLLVLNAASKVPTILPLLEEHTLSHYSYLRDTLPNLVPLLKVKNTAFNESSVADVLSNTEDFLQQSLSKLRRLEHSSNQLRITLYLSVYADLQKLSALDPTMSAAAQFAALYTRCTLLLTRLLSCPTWLQQESSGSNVQQLVTLTFRLVHAFSGLGPGDRACARGIRLRALALQLVYVVNGSTGSALGLCETFLNHARPLKEASNALQPSSSNNNRLTEKEVCDAYEDPFQVVVLNQLKDERRPGTVARTLQPLLTAHPPPALPPIVQPRAIKQASATITEPSQDSEAVHKLTAGLLLAIPLDAQLYHVPEPRSVRIRIAYPDQCVQYVVPRATHLLPTDEPHCYRLQTTVLLTAGVWSEACQVQLSLVLDLSPPGPKRRHDPHTIDLSEPTSLMLWPKPMKKSL</sequence>
<dbReference type="GeneID" id="108673357"/>
<dbReference type="AlphaFoldDB" id="A0A8B7NUL0"/>
<name>A0A8B7NUL0_HYAAZ</name>
<keyword evidence="5" id="KW-1185">Reference proteome</keyword>
<dbReference type="Proteomes" id="UP000694843">
    <property type="component" value="Unplaced"/>
</dbReference>